<sequence length="270" mass="29220">MKNIFSILILVVFLLKGLISVAQCSVPASFVVNADSITTTSATLSWELNPNLIGYRLALIPNNSDETVTLSSFSNLPAGTITNFVLDGASSFSPNNLQPSTRYFAFIQPICENWIYGEIFPLQGNKFETKPINDFCSAAVSINFTTGTSVTAQSVNDASTFGASQSDVTETGSVVDCFPNINDIWYSFTATNSVHCIVLTKGILHDPELNDTAISMFSGGCNNLQLISCQQGSNVKFTNLVVGTTYFLRVAKSGMIKFLSYPFAFLIKSV</sequence>
<dbReference type="SUPFAM" id="SSF49265">
    <property type="entry name" value="Fibronectin type III"/>
    <property type="match status" value="1"/>
</dbReference>
<evidence type="ECO:0000313" key="2">
    <source>
        <dbReference type="EMBL" id="OYQ51507.1"/>
    </source>
</evidence>
<dbReference type="AlphaFoldDB" id="A0A256ACS3"/>
<dbReference type="EMBL" id="NOXX01000027">
    <property type="protein sequence ID" value="OYQ51507.1"/>
    <property type="molecule type" value="Genomic_DNA"/>
</dbReference>
<feature type="domain" description="Fibronectin type-III" evidence="1">
    <location>
        <begin position="26"/>
        <end position="132"/>
    </location>
</feature>
<accession>A0A256ACS3</accession>
<proteinExistence type="predicted"/>
<dbReference type="CDD" id="cd00063">
    <property type="entry name" value="FN3"/>
    <property type="match status" value="1"/>
</dbReference>
<keyword evidence="3" id="KW-1185">Reference proteome</keyword>
<gene>
    <name evidence="2" type="ORF">CHX27_00250</name>
</gene>
<dbReference type="InterPro" id="IPR013783">
    <property type="entry name" value="Ig-like_fold"/>
</dbReference>
<evidence type="ECO:0000313" key="3">
    <source>
        <dbReference type="Proteomes" id="UP000216035"/>
    </source>
</evidence>
<dbReference type="InterPro" id="IPR003961">
    <property type="entry name" value="FN3_dom"/>
</dbReference>
<dbReference type="PROSITE" id="PS50853">
    <property type="entry name" value="FN3"/>
    <property type="match status" value="1"/>
</dbReference>
<dbReference type="OrthoDB" id="860722at2"/>
<reference evidence="2 3" key="1">
    <citation type="submission" date="2017-07" db="EMBL/GenBank/DDBJ databases">
        <title>Flavobacterium cyanobacteriorum sp. nov., isolated from cyanobacterial aggregates in a eutrophic lake.</title>
        <authorList>
            <person name="Cai H."/>
        </authorList>
    </citation>
    <scope>NUCLEOTIDE SEQUENCE [LARGE SCALE GENOMIC DNA]</scope>
    <source>
        <strain evidence="2 3">TH167</strain>
    </source>
</reference>
<evidence type="ECO:0000259" key="1">
    <source>
        <dbReference type="PROSITE" id="PS50853"/>
    </source>
</evidence>
<name>A0A256ACS3_9FLAO</name>
<dbReference type="InterPro" id="IPR056600">
    <property type="entry name" value="GBD_T9SS_assoc"/>
</dbReference>
<dbReference type="Proteomes" id="UP000216035">
    <property type="component" value="Unassembled WGS sequence"/>
</dbReference>
<dbReference type="RefSeq" id="WP_094484791.1">
    <property type="nucleotide sequence ID" value="NZ_NOXX01000027.1"/>
</dbReference>
<organism evidence="2 3">
    <name type="scientific">Flavobacterium aurantiibacter</name>
    <dbReference type="NCBI Taxonomy" id="2023067"/>
    <lineage>
        <taxon>Bacteria</taxon>
        <taxon>Pseudomonadati</taxon>
        <taxon>Bacteroidota</taxon>
        <taxon>Flavobacteriia</taxon>
        <taxon>Flavobacteriales</taxon>
        <taxon>Flavobacteriaceae</taxon>
        <taxon>Flavobacterium</taxon>
    </lineage>
</organism>
<dbReference type="InterPro" id="IPR036116">
    <property type="entry name" value="FN3_sf"/>
</dbReference>
<comment type="caution">
    <text evidence="2">The sequence shown here is derived from an EMBL/GenBank/DDBJ whole genome shotgun (WGS) entry which is preliminary data.</text>
</comment>
<dbReference type="Pfam" id="PF23759">
    <property type="entry name" value="GBD_T9SS_assoc"/>
    <property type="match status" value="1"/>
</dbReference>
<dbReference type="Gene3D" id="2.60.40.10">
    <property type="entry name" value="Immunoglobulins"/>
    <property type="match status" value="1"/>
</dbReference>
<protein>
    <recommendedName>
        <fullName evidence="1">Fibronectin type-III domain-containing protein</fullName>
    </recommendedName>
</protein>